<evidence type="ECO:0000313" key="16">
    <source>
        <dbReference type="EMBL" id="CAH1105855.1"/>
    </source>
</evidence>
<evidence type="ECO:0000256" key="15">
    <source>
        <dbReference type="SAM" id="Phobius"/>
    </source>
</evidence>
<evidence type="ECO:0008006" key="18">
    <source>
        <dbReference type="Google" id="ProtNLM"/>
    </source>
</evidence>
<evidence type="ECO:0000256" key="11">
    <source>
        <dbReference type="ARBA" id="ARBA00023033"/>
    </source>
</evidence>
<accession>A0A9P0CTL9</accession>
<dbReference type="CDD" id="cd11056">
    <property type="entry name" value="CYP6-like"/>
    <property type="match status" value="1"/>
</dbReference>
<dbReference type="EMBL" id="OV651814">
    <property type="protein sequence ID" value="CAH1105855.1"/>
    <property type="molecule type" value="Genomic_DNA"/>
</dbReference>
<comment type="cofactor">
    <cofactor evidence="1 13">
        <name>heme</name>
        <dbReference type="ChEBI" id="CHEBI:30413"/>
    </cofactor>
</comment>
<keyword evidence="15" id="KW-1133">Transmembrane helix</keyword>
<dbReference type="InterPro" id="IPR017972">
    <property type="entry name" value="Cyt_P450_CS"/>
</dbReference>
<dbReference type="AlphaFoldDB" id="A0A9P0CTL9"/>
<dbReference type="PRINTS" id="PR00463">
    <property type="entry name" value="EP450I"/>
</dbReference>
<keyword evidence="7" id="KW-0256">Endoplasmic reticulum</keyword>
<evidence type="ECO:0000256" key="6">
    <source>
        <dbReference type="ARBA" id="ARBA00022723"/>
    </source>
</evidence>
<evidence type="ECO:0000256" key="7">
    <source>
        <dbReference type="ARBA" id="ARBA00022824"/>
    </source>
</evidence>
<keyword evidence="17" id="KW-1185">Reference proteome</keyword>
<evidence type="ECO:0000256" key="8">
    <source>
        <dbReference type="ARBA" id="ARBA00022848"/>
    </source>
</evidence>
<protein>
    <recommendedName>
        <fullName evidence="18">Cytochrome P450</fullName>
    </recommendedName>
</protein>
<comment type="similarity">
    <text evidence="4 14">Belongs to the cytochrome P450 family.</text>
</comment>
<name>A0A9P0CTL9_9CUCU</name>
<dbReference type="PROSITE" id="PS00086">
    <property type="entry name" value="CYTOCHROME_P450"/>
    <property type="match status" value="1"/>
</dbReference>
<dbReference type="PRINTS" id="PR00385">
    <property type="entry name" value="P450"/>
</dbReference>
<proteinExistence type="inferred from homology"/>
<evidence type="ECO:0000256" key="12">
    <source>
        <dbReference type="ARBA" id="ARBA00023136"/>
    </source>
</evidence>
<dbReference type="InterPro" id="IPR050476">
    <property type="entry name" value="Insect_CytP450_Detox"/>
</dbReference>
<sequence length="492" mass="57557">MYTTTIALLGIILYLLYRYLTRHHDYWKNKGVPFEKPFYLAGNFWEVFTGKTQIGKHLGQLYTRYTSPYFGIYILGKPYLVVRSPDIIKNIAIRDFKNFDDRTFACDKSADELAANSLFIMRNPDWKYIRSKLTPIFTSGKLKLMVNIVKRYAEDMQIYLTKCDDGIIEIKDISSKYMTNVVASCFFGYEANAFKDKDSEFFKFTKTMFASKSSFLSLFSYFFAPILVSLLKLSFMEYGLLKRIFLDTLDCRRKHNFRRNDFVDLLLQLKDNVNDEKVNIDFGVDRMVAQSMTFFVAGFETTSNAVAFALYELCLRNDCQDKLREEINEYIKTDEDVTFDKIQKLKYLDMVLSETLRRYPFGPFLNRECKEDYVIEQTGLVIEKGTPVLIPLDGLHYDPEYFPNPEQFDPDRFIDDKKHDYTQSCVYMPFGLGPRNCIGDRFGLICAKIGLVYFLKKFKVEKCDETPVPLVLNPRTPFMVPLNGLKMRVQKL</sequence>
<feature type="transmembrane region" description="Helical" evidence="15">
    <location>
        <begin position="215"/>
        <end position="235"/>
    </location>
</feature>
<dbReference type="GO" id="GO:0004497">
    <property type="term" value="F:monooxygenase activity"/>
    <property type="evidence" value="ECO:0007669"/>
    <property type="project" value="UniProtKB-KW"/>
</dbReference>
<dbReference type="GO" id="GO:0016705">
    <property type="term" value="F:oxidoreductase activity, acting on paired donors, with incorporation or reduction of molecular oxygen"/>
    <property type="evidence" value="ECO:0007669"/>
    <property type="project" value="InterPro"/>
</dbReference>
<dbReference type="InterPro" id="IPR036396">
    <property type="entry name" value="Cyt_P450_sf"/>
</dbReference>
<dbReference type="OrthoDB" id="2789670at2759"/>
<comment type="subcellular location">
    <subcellularLocation>
        <location evidence="3">Endoplasmic reticulum membrane</location>
        <topology evidence="3">Peripheral membrane protein</topology>
    </subcellularLocation>
    <subcellularLocation>
        <location evidence="2">Microsome membrane</location>
        <topology evidence="2">Peripheral membrane protein</topology>
    </subcellularLocation>
</comment>
<evidence type="ECO:0000256" key="2">
    <source>
        <dbReference type="ARBA" id="ARBA00004174"/>
    </source>
</evidence>
<feature type="binding site" description="axial binding residue" evidence="13">
    <location>
        <position position="437"/>
    </location>
    <ligand>
        <name>heme</name>
        <dbReference type="ChEBI" id="CHEBI:30413"/>
    </ligand>
    <ligandPart>
        <name>Fe</name>
        <dbReference type="ChEBI" id="CHEBI:18248"/>
    </ligandPart>
</feature>
<evidence type="ECO:0000256" key="4">
    <source>
        <dbReference type="ARBA" id="ARBA00010617"/>
    </source>
</evidence>
<evidence type="ECO:0000256" key="5">
    <source>
        <dbReference type="ARBA" id="ARBA00022617"/>
    </source>
</evidence>
<evidence type="ECO:0000256" key="13">
    <source>
        <dbReference type="PIRSR" id="PIRSR602401-1"/>
    </source>
</evidence>
<dbReference type="GO" id="GO:0020037">
    <property type="term" value="F:heme binding"/>
    <property type="evidence" value="ECO:0007669"/>
    <property type="project" value="InterPro"/>
</dbReference>
<evidence type="ECO:0000313" key="17">
    <source>
        <dbReference type="Proteomes" id="UP001153636"/>
    </source>
</evidence>
<gene>
    <name evidence="16" type="ORF">PSYICH_LOCUS7268</name>
</gene>
<dbReference type="PANTHER" id="PTHR24292">
    <property type="entry name" value="CYTOCHROME P450"/>
    <property type="match status" value="1"/>
</dbReference>
<keyword evidence="10 13" id="KW-0408">Iron</keyword>
<dbReference type="InterPro" id="IPR001128">
    <property type="entry name" value="Cyt_P450"/>
</dbReference>
<keyword evidence="9 14" id="KW-0560">Oxidoreductase</keyword>
<dbReference type="GO" id="GO:0005789">
    <property type="term" value="C:endoplasmic reticulum membrane"/>
    <property type="evidence" value="ECO:0007669"/>
    <property type="project" value="UniProtKB-SubCell"/>
</dbReference>
<evidence type="ECO:0000256" key="9">
    <source>
        <dbReference type="ARBA" id="ARBA00023002"/>
    </source>
</evidence>
<keyword evidence="5 13" id="KW-0349">Heme</keyword>
<evidence type="ECO:0000256" key="14">
    <source>
        <dbReference type="RuleBase" id="RU000461"/>
    </source>
</evidence>
<evidence type="ECO:0000256" key="10">
    <source>
        <dbReference type="ARBA" id="ARBA00023004"/>
    </source>
</evidence>
<dbReference type="GO" id="GO:0005506">
    <property type="term" value="F:iron ion binding"/>
    <property type="evidence" value="ECO:0007669"/>
    <property type="project" value="InterPro"/>
</dbReference>
<keyword evidence="6 13" id="KW-0479">Metal-binding</keyword>
<reference evidence="16" key="1">
    <citation type="submission" date="2022-01" db="EMBL/GenBank/DDBJ databases">
        <authorList>
            <person name="King R."/>
        </authorList>
    </citation>
    <scope>NUCLEOTIDE SEQUENCE</scope>
</reference>
<keyword evidence="15" id="KW-0812">Transmembrane</keyword>
<dbReference type="FunFam" id="1.10.630.10:FF:000042">
    <property type="entry name" value="Cytochrome P450"/>
    <property type="match status" value="1"/>
</dbReference>
<evidence type="ECO:0000256" key="3">
    <source>
        <dbReference type="ARBA" id="ARBA00004406"/>
    </source>
</evidence>
<dbReference type="Proteomes" id="UP001153636">
    <property type="component" value="Chromosome 2"/>
</dbReference>
<organism evidence="16 17">
    <name type="scientific">Psylliodes chrysocephalus</name>
    <dbReference type="NCBI Taxonomy" id="3402493"/>
    <lineage>
        <taxon>Eukaryota</taxon>
        <taxon>Metazoa</taxon>
        <taxon>Ecdysozoa</taxon>
        <taxon>Arthropoda</taxon>
        <taxon>Hexapoda</taxon>
        <taxon>Insecta</taxon>
        <taxon>Pterygota</taxon>
        <taxon>Neoptera</taxon>
        <taxon>Endopterygota</taxon>
        <taxon>Coleoptera</taxon>
        <taxon>Polyphaga</taxon>
        <taxon>Cucujiformia</taxon>
        <taxon>Chrysomeloidea</taxon>
        <taxon>Chrysomelidae</taxon>
        <taxon>Galerucinae</taxon>
        <taxon>Alticini</taxon>
        <taxon>Psylliodes</taxon>
    </lineage>
</organism>
<dbReference type="InterPro" id="IPR002401">
    <property type="entry name" value="Cyt_P450_E_grp-I"/>
</dbReference>
<feature type="transmembrane region" description="Helical" evidence="15">
    <location>
        <begin position="6"/>
        <end position="21"/>
    </location>
</feature>
<keyword evidence="8" id="KW-0492">Microsome</keyword>
<dbReference type="Pfam" id="PF00067">
    <property type="entry name" value="p450"/>
    <property type="match status" value="1"/>
</dbReference>
<keyword evidence="12 15" id="KW-0472">Membrane</keyword>
<dbReference type="SUPFAM" id="SSF48264">
    <property type="entry name" value="Cytochrome P450"/>
    <property type="match status" value="1"/>
</dbReference>
<evidence type="ECO:0000256" key="1">
    <source>
        <dbReference type="ARBA" id="ARBA00001971"/>
    </source>
</evidence>
<keyword evidence="11 14" id="KW-0503">Monooxygenase</keyword>
<dbReference type="PANTHER" id="PTHR24292:SF45">
    <property type="entry name" value="CYTOCHROME P450 6G1-RELATED"/>
    <property type="match status" value="1"/>
</dbReference>
<dbReference type="Gene3D" id="1.10.630.10">
    <property type="entry name" value="Cytochrome P450"/>
    <property type="match status" value="1"/>
</dbReference>